<dbReference type="InterPro" id="IPR044644">
    <property type="entry name" value="DinF-like"/>
</dbReference>
<keyword evidence="8" id="KW-1185">Reference proteome</keyword>
<dbReference type="PANTHER" id="PTHR42893:SF46">
    <property type="entry name" value="PROTEIN DETOXIFICATION 44, CHLOROPLASTIC"/>
    <property type="match status" value="1"/>
</dbReference>
<keyword evidence="5 6" id="KW-0472">Membrane</keyword>
<comment type="subcellular location">
    <subcellularLocation>
        <location evidence="1">Membrane</location>
        <topology evidence="1">Multi-pass membrane protein</topology>
    </subcellularLocation>
</comment>
<dbReference type="CDD" id="cd13136">
    <property type="entry name" value="MATE_DinF_like"/>
    <property type="match status" value="1"/>
</dbReference>
<organism evidence="7 8">
    <name type="scientific">Coccomyxa viridis</name>
    <dbReference type="NCBI Taxonomy" id="1274662"/>
    <lineage>
        <taxon>Eukaryota</taxon>
        <taxon>Viridiplantae</taxon>
        <taxon>Chlorophyta</taxon>
        <taxon>core chlorophytes</taxon>
        <taxon>Trebouxiophyceae</taxon>
        <taxon>Trebouxiophyceae incertae sedis</taxon>
        <taxon>Coccomyxaceae</taxon>
        <taxon>Coccomyxa</taxon>
    </lineage>
</organism>
<evidence type="ECO:0000313" key="7">
    <source>
        <dbReference type="EMBL" id="CAK0735532.1"/>
    </source>
</evidence>
<dbReference type="AlphaFoldDB" id="A0AAV1HRK5"/>
<comment type="caution">
    <text evidence="6">Lacks conserved residue(s) required for the propagation of feature annotation.</text>
</comment>
<protein>
    <recommendedName>
        <fullName evidence="6">Protein DETOXIFICATION</fullName>
    </recommendedName>
    <alternativeName>
        <fullName evidence="6">Multidrug and toxic compound extrusion protein</fullName>
    </alternativeName>
</protein>
<feature type="transmembrane region" description="Helical" evidence="6">
    <location>
        <begin position="92"/>
        <end position="117"/>
    </location>
</feature>
<evidence type="ECO:0000256" key="6">
    <source>
        <dbReference type="RuleBase" id="RU004914"/>
    </source>
</evidence>
<comment type="caution">
    <text evidence="7">The sequence shown here is derived from an EMBL/GenBank/DDBJ whole genome shotgun (WGS) entry which is preliminary data.</text>
</comment>
<comment type="similarity">
    <text evidence="2 6">Belongs to the multi antimicrobial extrusion (MATE) (TC 2.A.66.1) family.</text>
</comment>
<feature type="transmembrane region" description="Helical" evidence="6">
    <location>
        <begin position="137"/>
        <end position="156"/>
    </location>
</feature>
<dbReference type="PANTHER" id="PTHR42893">
    <property type="entry name" value="PROTEIN DETOXIFICATION 44, CHLOROPLASTIC-RELATED"/>
    <property type="match status" value="1"/>
</dbReference>
<feature type="transmembrane region" description="Helical" evidence="6">
    <location>
        <begin position="311"/>
        <end position="328"/>
    </location>
</feature>
<dbReference type="Pfam" id="PF01554">
    <property type="entry name" value="MatE"/>
    <property type="match status" value="2"/>
</dbReference>
<dbReference type="NCBIfam" id="TIGR00797">
    <property type="entry name" value="matE"/>
    <property type="match status" value="1"/>
</dbReference>
<evidence type="ECO:0000256" key="1">
    <source>
        <dbReference type="ARBA" id="ARBA00004141"/>
    </source>
</evidence>
<dbReference type="GO" id="GO:0015297">
    <property type="term" value="F:antiporter activity"/>
    <property type="evidence" value="ECO:0007669"/>
    <property type="project" value="InterPro"/>
</dbReference>
<dbReference type="Proteomes" id="UP001314263">
    <property type="component" value="Unassembled WGS sequence"/>
</dbReference>
<proteinExistence type="inferred from homology"/>
<reference evidence="7 8" key="1">
    <citation type="submission" date="2023-10" db="EMBL/GenBank/DDBJ databases">
        <authorList>
            <person name="Maclean D."/>
            <person name="Macfadyen A."/>
        </authorList>
    </citation>
    <scope>NUCLEOTIDE SEQUENCE [LARGE SCALE GENOMIC DNA]</scope>
</reference>
<dbReference type="EMBL" id="CAUYUE010000001">
    <property type="protein sequence ID" value="CAK0735532.1"/>
    <property type="molecule type" value="Genomic_DNA"/>
</dbReference>
<evidence type="ECO:0000256" key="4">
    <source>
        <dbReference type="ARBA" id="ARBA00022989"/>
    </source>
</evidence>
<evidence type="ECO:0000256" key="3">
    <source>
        <dbReference type="ARBA" id="ARBA00022692"/>
    </source>
</evidence>
<feature type="transmembrane region" description="Helical" evidence="6">
    <location>
        <begin position="378"/>
        <end position="398"/>
    </location>
</feature>
<evidence type="ECO:0000313" key="8">
    <source>
        <dbReference type="Proteomes" id="UP001314263"/>
    </source>
</evidence>
<keyword evidence="3 6" id="KW-0812">Transmembrane</keyword>
<dbReference type="GO" id="GO:0016020">
    <property type="term" value="C:membrane"/>
    <property type="evidence" value="ECO:0007669"/>
    <property type="project" value="UniProtKB-SubCell"/>
</dbReference>
<accession>A0AAV1HRK5</accession>
<evidence type="ECO:0000256" key="2">
    <source>
        <dbReference type="ARBA" id="ARBA00010199"/>
    </source>
</evidence>
<dbReference type="InterPro" id="IPR002528">
    <property type="entry name" value="MATE_fam"/>
</dbReference>
<evidence type="ECO:0000256" key="5">
    <source>
        <dbReference type="ARBA" id="ARBA00023136"/>
    </source>
</evidence>
<feature type="transmembrane region" description="Helical" evidence="6">
    <location>
        <begin position="190"/>
        <end position="210"/>
    </location>
</feature>
<gene>
    <name evidence="7" type="ORF">CVIRNUC_000596</name>
</gene>
<name>A0AAV1HRK5_9CHLO</name>
<feature type="transmembrane region" description="Helical" evidence="6">
    <location>
        <begin position="340"/>
        <end position="366"/>
    </location>
</feature>
<feature type="transmembrane region" description="Helical" evidence="6">
    <location>
        <begin position="163"/>
        <end position="184"/>
    </location>
</feature>
<feature type="transmembrane region" description="Helical" evidence="6">
    <location>
        <begin position="410"/>
        <end position="430"/>
    </location>
</feature>
<sequence>MSQLRDLRKNTRKTLATLAADPIASLVDTAYLGRYGSSELAAVGVALSIFGTVTKLLNIPLLSVTTNIVATAVGSNKDDKHTEIGVAASTSLLIGVLVSVSEAVVLVALGAASLSLWGVGASSPLRQNALDFLHIKAIGAPATLLLMVAQGVYRGLGDTRTPLWGTLACNAINILLAPLLIFTADWGCRGAALATVASQAIAGGWLIYRLKQRYPLRMAGRDAMKNLSKFLGPTGLLALRTVAISGTFALATSLAARSDLAHAAAHQICLQLWLASSLLADSLAVAAQTLMAQGVAAKELQQTRKVAGRTLQMGLGLGLALATVLAIGNGGLPRLFTGDAAVLAAVGHIFPWVILSQPINALAFVWDGILYGAGGFSYAAKAMAVCAAPAVGCMLMALNTPGRPDMELNAVWLGLTVLMAMRSLTIYVPYRLRKSPFDKVFLYPEKDLWQD</sequence>
<keyword evidence="4 6" id="KW-1133">Transmembrane helix</keyword>
<dbReference type="GO" id="GO:0042910">
    <property type="term" value="F:xenobiotic transmembrane transporter activity"/>
    <property type="evidence" value="ECO:0007669"/>
    <property type="project" value="InterPro"/>
</dbReference>